<keyword evidence="7" id="KW-1185">Reference proteome</keyword>
<organism evidence="6 7">
    <name type="scientific">Rosistilla oblonga</name>
    <dbReference type="NCBI Taxonomy" id="2527990"/>
    <lineage>
        <taxon>Bacteria</taxon>
        <taxon>Pseudomonadati</taxon>
        <taxon>Planctomycetota</taxon>
        <taxon>Planctomycetia</taxon>
        <taxon>Pirellulales</taxon>
        <taxon>Pirellulaceae</taxon>
        <taxon>Rosistilla</taxon>
    </lineage>
</organism>
<dbReference type="InterPro" id="IPR013549">
    <property type="entry name" value="DUF1731"/>
</dbReference>
<sequence length="462" mass="50321">MANKRYLRCVDLPGTIDQAFAYHDRPGALMRLIPPWESVTILRSDNSLQPGSEVELKTKLGPLSIRWLARHELYHPPRLFSDIQVSGPFAYWHHAHRFETGADPESSRMCDTVDYRLPGGAIGAVLGAGKALRTLDAMFAYRHRTTRDDLQMFVDHDPEPLRIAVSGSTGLVGSCFNNVASLLGHDIVRLLRGEPTSDDASAADAGIYPWSDSFAPESFAGTDAVVHLAGKPIADKRWTPEIKQQIIDSRVTQTRALCEHLAAMQTPPKVLICASAIGIYGDRGDEILSEESEIGEGFLADVGRQWEAACKPAEEAGIRVVNLRIGLALSPQGGALQQLLLPAKLGVNGPVSHGKQWWSWVALDDVIGAIYHAIKTPTLRGPVNVVAPNSVTCGQFARDLGRVLHRPAFIPAPAPILRLALGEMADALLLASTHVVPGKLQASGYRFRFEDLTTCLRHLLGK</sequence>
<dbReference type="SUPFAM" id="SSF55961">
    <property type="entry name" value="Bet v1-like"/>
    <property type="match status" value="1"/>
</dbReference>
<evidence type="ECO:0000259" key="5">
    <source>
        <dbReference type="Pfam" id="PF08338"/>
    </source>
</evidence>
<evidence type="ECO:0000256" key="1">
    <source>
        <dbReference type="ARBA" id="ARBA00008918"/>
    </source>
</evidence>
<comment type="similarity">
    <text evidence="1">Belongs to the ribosome association toxin RatA family.</text>
</comment>
<gene>
    <name evidence="6" type="ORF">Mal33_48060</name>
</gene>
<dbReference type="Pfam" id="PF01370">
    <property type="entry name" value="Epimerase"/>
    <property type="match status" value="1"/>
</dbReference>
<dbReference type="InterPro" id="IPR005031">
    <property type="entry name" value="COQ10_START"/>
</dbReference>
<proteinExistence type="inferred from homology"/>
<comment type="similarity">
    <text evidence="2">Belongs to the NAD(P)-dependent epimerase/dehydratase family. SDR39U1 subfamily.</text>
</comment>
<reference evidence="6 7" key="1">
    <citation type="submission" date="2019-02" db="EMBL/GenBank/DDBJ databases">
        <title>Deep-cultivation of Planctomycetes and their phenomic and genomic characterization uncovers novel biology.</title>
        <authorList>
            <person name="Wiegand S."/>
            <person name="Jogler M."/>
            <person name="Boedeker C."/>
            <person name="Pinto D."/>
            <person name="Vollmers J."/>
            <person name="Rivas-Marin E."/>
            <person name="Kohn T."/>
            <person name="Peeters S.H."/>
            <person name="Heuer A."/>
            <person name="Rast P."/>
            <person name="Oberbeckmann S."/>
            <person name="Bunk B."/>
            <person name="Jeske O."/>
            <person name="Meyerdierks A."/>
            <person name="Storesund J.E."/>
            <person name="Kallscheuer N."/>
            <person name="Luecker S."/>
            <person name="Lage O.M."/>
            <person name="Pohl T."/>
            <person name="Merkel B.J."/>
            <person name="Hornburger P."/>
            <person name="Mueller R.-W."/>
            <person name="Bruemmer F."/>
            <person name="Labrenz M."/>
            <person name="Spormann A.M."/>
            <person name="Op den Camp H."/>
            <person name="Overmann J."/>
            <person name="Amann R."/>
            <person name="Jetten M.S.M."/>
            <person name="Mascher T."/>
            <person name="Medema M.H."/>
            <person name="Devos D.P."/>
            <person name="Kaster A.-K."/>
            <person name="Ovreas L."/>
            <person name="Rohde M."/>
            <person name="Galperin M.Y."/>
            <person name="Jogler C."/>
        </authorList>
    </citation>
    <scope>NUCLEOTIDE SEQUENCE [LARGE SCALE GENOMIC DNA]</scope>
    <source>
        <strain evidence="6 7">Mal33</strain>
    </source>
</reference>
<dbReference type="PANTHER" id="PTHR11092">
    <property type="entry name" value="SUGAR NUCLEOTIDE EPIMERASE RELATED"/>
    <property type="match status" value="1"/>
</dbReference>
<feature type="domain" description="NAD-dependent epimerase/dehydratase" evidence="3">
    <location>
        <begin position="163"/>
        <end position="378"/>
    </location>
</feature>
<evidence type="ECO:0000313" key="7">
    <source>
        <dbReference type="Proteomes" id="UP000316770"/>
    </source>
</evidence>
<dbReference type="PANTHER" id="PTHR11092:SF0">
    <property type="entry name" value="EPIMERASE FAMILY PROTEIN SDR39U1"/>
    <property type="match status" value="1"/>
</dbReference>
<dbReference type="EMBL" id="CP036318">
    <property type="protein sequence ID" value="QDV58781.1"/>
    <property type="molecule type" value="Genomic_DNA"/>
</dbReference>
<evidence type="ECO:0000313" key="6">
    <source>
        <dbReference type="EMBL" id="QDV58781.1"/>
    </source>
</evidence>
<dbReference type="CDD" id="cd05242">
    <property type="entry name" value="SDR_a8"/>
    <property type="match status" value="1"/>
</dbReference>
<dbReference type="Pfam" id="PF03364">
    <property type="entry name" value="Polyketide_cyc"/>
    <property type="match status" value="1"/>
</dbReference>
<dbReference type="AlphaFoldDB" id="A0A518J0B6"/>
<dbReference type="RefSeq" id="WP_232529827.1">
    <property type="nucleotide sequence ID" value="NZ_CP036318.1"/>
</dbReference>
<dbReference type="InterPro" id="IPR010099">
    <property type="entry name" value="SDR39U1"/>
</dbReference>
<dbReference type="Gene3D" id="3.40.50.720">
    <property type="entry name" value="NAD(P)-binding Rossmann-like Domain"/>
    <property type="match status" value="1"/>
</dbReference>
<evidence type="ECO:0000259" key="3">
    <source>
        <dbReference type="Pfam" id="PF01370"/>
    </source>
</evidence>
<evidence type="ECO:0000259" key="4">
    <source>
        <dbReference type="Pfam" id="PF03364"/>
    </source>
</evidence>
<dbReference type="SUPFAM" id="SSF51735">
    <property type="entry name" value="NAD(P)-binding Rossmann-fold domains"/>
    <property type="match status" value="1"/>
</dbReference>
<evidence type="ECO:0000256" key="2">
    <source>
        <dbReference type="ARBA" id="ARBA00009353"/>
    </source>
</evidence>
<feature type="domain" description="Coenzyme Q-binding protein COQ10 START" evidence="4">
    <location>
        <begin position="15"/>
        <end position="126"/>
    </location>
</feature>
<feature type="domain" description="DUF1731" evidence="5">
    <location>
        <begin position="412"/>
        <end position="459"/>
    </location>
</feature>
<accession>A0A518J0B6</accession>
<dbReference type="CDD" id="cd07820">
    <property type="entry name" value="SRPBCC_3"/>
    <property type="match status" value="1"/>
</dbReference>
<dbReference type="InterPro" id="IPR036291">
    <property type="entry name" value="NAD(P)-bd_dom_sf"/>
</dbReference>
<dbReference type="Pfam" id="PF08338">
    <property type="entry name" value="DUF1731"/>
    <property type="match status" value="1"/>
</dbReference>
<dbReference type="InterPro" id="IPR023393">
    <property type="entry name" value="START-like_dom_sf"/>
</dbReference>
<name>A0A518J0B6_9BACT</name>
<dbReference type="Gene3D" id="3.30.530.20">
    <property type="match status" value="1"/>
</dbReference>
<dbReference type="Proteomes" id="UP000316770">
    <property type="component" value="Chromosome"/>
</dbReference>
<protein>
    <submittedName>
        <fullName evidence="6">Epimerase family protein</fullName>
    </submittedName>
</protein>
<dbReference type="InterPro" id="IPR001509">
    <property type="entry name" value="Epimerase_deHydtase"/>
</dbReference>
<dbReference type="NCBIfam" id="TIGR01777">
    <property type="entry name" value="yfcH"/>
    <property type="match status" value="1"/>
</dbReference>